<dbReference type="STRING" id="697281.Mahau_1925"/>
<evidence type="ECO:0000259" key="4">
    <source>
        <dbReference type="Pfam" id="PF19912"/>
    </source>
</evidence>
<evidence type="ECO:0000256" key="2">
    <source>
        <dbReference type="ARBA" id="ARBA00022525"/>
    </source>
</evidence>
<dbReference type="Pfam" id="PF24517">
    <property type="entry name" value="CBM96"/>
    <property type="match status" value="1"/>
</dbReference>
<dbReference type="eggNOG" id="COG1975">
    <property type="taxonomic scope" value="Bacteria"/>
</dbReference>
<evidence type="ECO:0000313" key="7">
    <source>
        <dbReference type="Proteomes" id="UP000008457"/>
    </source>
</evidence>
<dbReference type="Proteomes" id="UP000008457">
    <property type="component" value="Chromosome"/>
</dbReference>
<dbReference type="GO" id="GO:0005576">
    <property type="term" value="C:extracellular region"/>
    <property type="evidence" value="ECO:0007669"/>
    <property type="project" value="UniProtKB-SubCell"/>
</dbReference>
<feature type="domain" description="Carbohydrate-binding module family 96" evidence="5">
    <location>
        <begin position="16"/>
        <end position="165"/>
    </location>
</feature>
<dbReference type="Gene3D" id="2.60.120.970">
    <property type="match status" value="1"/>
</dbReference>
<dbReference type="InterPro" id="IPR045965">
    <property type="entry name" value="DUF6385"/>
</dbReference>
<evidence type="ECO:0000256" key="3">
    <source>
        <dbReference type="ARBA" id="ARBA00022729"/>
    </source>
</evidence>
<comment type="subcellular location">
    <subcellularLocation>
        <location evidence="1">Secreted</location>
    </subcellularLocation>
</comment>
<accession>F4A1Q1</accession>
<evidence type="ECO:0000256" key="1">
    <source>
        <dbReference type="ARBA" id="ARBA00004613"/>
    </source>
</evidence>
<dbReference type="RefSeq" id="WP_013781529.1">
    <property type="nucleotide sequence ID" value="NC_015520.1"/>
</dbReference>
<gene>
    <name evidence="6" type="ordered locus">Mahau_1925</name>
</gene>
<organism evidence="6 7">
    <name type="scientific">Mahella australiensis (strain DSM 15567 / CIP 107919 / 50-1 BON)</name>
    <dbReference type="NCBI Taxonomy" id="697281"/>
    <lineage>
        <taxon>Bacteria</taxon>
        <taxon>Bacillati</taxon>
        <taxon>Bacillota</taxon>
        <taxon>Clostridia</taxon>
        <taxon>Thermoanaerobacterales</taxon>
        <taxon>Thermoanaerobacterales Family IV. Incertae Sedis</taxon>
        <taxon>Mahella</taxon>
    </lineage>
</organism>
<dbReference type="eggNOG" id="COG3209">
    <property type="taxonomic scope" value="Bacteria"/>
</dbReference>
<evidence type="ECO:0000313" key="6">
    <source>
        <dbReference type="EMBL" id="AEE97101.1"/>
    </source>
</evidence>
<sequence>MPSIIIQSSLKDAGLETARPNTNTGWDQVIWMGLYYPPSRYRLLIQFDLSALPADTWITAAVMRLYVAEVTRMDVKGIFTPYRVTALWNEMTVTWNNQPSFDPTVYGSQSIVLGPGWYEWDVTALVRGWYMGLYPNYGLLLKSDESTQFETKRVYSKEATDDPMLRPILEVSYQSVISVNLAQRAFTNVYLSTDSGDEWRYSEAFDVSQQSIVTVFIKNDGANDAMVKLQISPDDSSYIDDSDEDVLAPGMMKAMVPARFGRYLRVAYRSVNIAESTSLHICYQAQL</sequence>
<dbReference type="Pfam" id="PF19912">
    <property type="entry name" value="DUF6385"/>
    <property type="match status" value="1"/>
</dbReference>
<reference evidence="7" key="1">
    <citation type="submission" date="2010-11" db="EMBL/GenBank/DDBJ databases">
        <title>The complete genome of Mahella australiensis DSM 15567.</title>
        <authorList>
            <consortium name="US DOE Joint Genome Institute (JGI-PGF)"/>
            <person name="Lucas S."/>
            <person name="Copeland A."/>
            <person name="Lapidus A."/>
            <person name="Bruce D."/>
            <person name="Goodwin L."/>
            <person name="Pitluck S."/>
            <person name="Kyrpides N."/>
            <person name="Mavromatis K."/>
            <person name="Pagani I."/>
            <person name="Ivanova N."/>
            <person name="Teshima H."/>
            <person name="Brettin T."/>
            <person name="Detter J.C."/>
            <person name="Han C."/>
            <person name="Tapia R."/>
            <person name="Land M."/>
            <person name="Hauser L."/>
            <person name="Markowitz V."/>
            <person name="Cheng J.-F."/>
            <person name="Hugenholtz P."/>
            <person name="Woyke T."/>
            <person name="Wu D."/>
            <person name="Spring S."/>
            <person name="Pukall R."/>
            <person name="Steenblock K."/>
            <person name="Schneider S."/>
            <person name="Klenk H.-P."/>
            <person name="Eisen J.A."/>
        </authorList>
    </citation>
    <scope>NUCLEOTIDE SEQUENCE [LARGE SCALE GENOMIC DNA]</scope>
    <source>
        <strain evidence="7">DSM 15567 / CIP 107919 / 50-1 BON</strain>
    </source>
</reference>
<feature type="domain" description="DUF6385" evidence="4">
    <location>
        <begin position="206"/>
        <end position="286"/>
    </location>
</feature>
<dbReference type="OrthoDB" id="1677173at2"/>
<dbReference type="AlphaFoldDB" id="F4A1Q1"/>
<evidence type="ECO:0000259" key="5">
    <source>
        <dbReference type="Pfam" id="PF24517"/>
    </source>
</evidence>
<protein>
    <recommendedName>
        <fullName evidence="8">DNRLRE domain-containing protein</fullName>
    </recommendedName>
</protein>
<reference evidence="6 7" key="2">
    <citation type="journal article" date="2011" name="Stand. Genomic Sci.">
        <title>Complete genome sequence of Mahella australiensis type strain (50-1 BON).</title>
        <authorList>
            <person name="Sikorski J."/>
            <person name="Teshima H."/>
            <person name="Nolan M."/>
            <person name="Lucas S."/>
            <person name="Hammon N."/>
            <person name="Deshpande S."/>
            <person name="Cheng J.F."/>
            <person name="Pitluck S."/>
            <person name="Liolios K."/>
            <person name="Pagani I."/>
            <person name="Ivanova N."/>
            <person name="Huntemann M."/>
            <person name="Mavromatis K."/>
            <person name="Ovchinikova G."/>
            <person name="Pati A."/>
            <person name="Tapia R."/>
            <person name="Han C."/>
            <person name="Goodwin L."/>
            <person name="Chen A."/>
            <person name="Palaniappan K."/>
            <person name="Land M."/>
            <person name="Hauser L."/>
            <person name="Ngatchou-Djao O.D."/>
            <person name="Rohde M."/>
            <person name="Pukall R."/>
            <person name="Spring S."/>
            <person name="Abt B."/>
            <person name="Goker M."/>
            <person name="Detter J.C."/>
            <person name="Woyke T."/>
            <person name="Bristow J."/>
            <person name="Markowitz V."/>
            <person name="Hugenholtz P."/>
            <person name="Eisen J.A."/>
            <person name="Kyrpides N.C."/>
            <person name="Klenk H.P."/>
            <person name="Lapidus A."/>
        </authorList>
    </citation>
    <scope>NUCLEOTIDE SEQUENCE [LARGE SCALE GENOMIC DNA]</scope>
    <source>
        <strain evidence="7">DSM 15567 / CIP 107919 / 50-1 BON</strain>
    </source>
</reference>
<dbReference type="HOGENOM" id="CLU_969104_0_0_9"/>
<keyword evidence="7" id="KW-1185">Reference proteome</keyword>
<dbReference type="KEGG" id="mas:Mahau_1925"/>
<name>F4A1Q1_MAHA5</name>
<keyword evidence="3" id="KW-0732">Signal</keyword>
<dbReference type="NCBIfam" id="NF033679">
    <property type="entry name" value="DNRLRE_dom"/>
    <property type="match status" value="1"/>
</dbReference>
<dbReference type="EMBL" id="CP002360">
    <property type="protein sequence ID" value="AEE97101.1"/>
    <property type="molecule type" value="Genomic_DNA"/>
</dbReference>
<evidence type="ECO:0008006" key="8">
    <source>
        <dbReference type="Google" id="ProtNLM"/>
    </source>
</evidence>
<proteinExistence type="predicted"/>
<keyword evidence="2" id="KW-0964">Secreted</keyword>
<dbReference type="InterPro" id="IPR055372">
    <property type="entry name" value="CBM96"/>
</dbReference>